<evidence type="ECO:0000259" key="4">
    <source>
        <dbReference type="PROSITE" id="PS51379"/>
    </source>
</evidence>
<evidence type="ECO:0000313" key="5">
    <source>
        <dbReference type="EMBL" id="MBR0598674.1"/>
    </source>
</evidence>
<evidence type="ECO:0000256" key="3">
    <source>
        <dbReference type="ARBA" id="ARBA00023014"/>
    </source>
</evidence>
<dbReference type="AlphaFoldDB" id="A0A8J8B1W7"/>
<organism evidence="5 6">
    <name type="scientific">Sinanaerobacter chloroacetimidivorans</name>
    <dbReference type="NCBI Taxonomy" id="2818044"/>
    <lineage>
        <taxon>Bacteria</taxon>
        <taxon>Bacillati</taxon>
        <taxon>Bacillota</taxon>
        <taxon>Clostridia</taxon>
        <taxon>Peptostreptococcales</taxon>
        <taxon>Anaerovoracaceae</taxon>
        <taxon>Sinanaerobacter</taxon>
    </lineage>
</organism>
<dbReference type="InterPro" id="IPR053135">
    <property type="entry name" value="AKR2_Oxidoreductase"/>
</dbReference>
<dbReference type="InterPro" id="IPR017896">
    <property type="entry name" value="4Fe4S_Fe-S-bd"/>
</dbReference>
<dbReference type="GO" id="GO:0016491">
    <property type="term" value="F:oxidoreductase activity"/>
    <property type="evidence" value="ECO:0007669"/>
    <property type="project" value="InterPro"/>
</dbReference>
<dbReference type="PANTHER" id="PTHR43312">
    <property type="entry name" value="D-THREO-ALDOSE 1-DEHYDROGENASE"/>
    <property type="match status" value="1"/>
</dbReference>
<dbReference type="InterPro" id="IPR023210">
    <property type="entry name" value="NADP_OxRdtase_dom"/>
</dbReference>
<dbReference type="PROSITE" id="PS51379">
    <property type="entry name" value="4FE4S_FER_2"/>
    <property type="match status" value="1"/>
</dbReference>
<keyword evidence="1" id="KW-0479">Metal-binding</keyword>
<evidence type="ECO:0000256" key="2">
    <source>
        <dbReference type="ARBA" id="ARBA00023004"/>
    </source>
</evidence>
<dbReference type="SUPFAM" id="SSF51430">
    <property type="entry name" value="NAD(P)-linked oxidoreductase"/>
    <property type="match status" value="1"/>
</dbReference>
<dbReference type="EMBL" id="JAGSND010000008">
    <property type="protein sequence ID" value="MBR0598674.1"/>
    <property type="molecule type" value="Genomic_DNA"/>
</dbReference>
<dbReference type="Proteomes" id="UP000675664">
    <property type="component" value="Unassembled WGS sequence"/>
</dbReference>
<dbReference type="InterPro" id="IPR017900">
    <property type="entry name" value="4Fe4S_Fe_S_CS"/>
</dbReference>
<dbReference type="InterPro" id="IPR020471">
    <property type="entry name" value="AKR"/>
</dbReference>
<accession>A0A8J8B1W7</accession>
<reference evidence="5" key="2">
    <citation type="submission" date="2021-04" db="EMBL/GenBank/DDBJ databases">
        <authorList>
            <person name="Liu J."/>
        </authorList>
    </citation>
    <scope>NUCLEOTIDE SEQUENCE</scope>
    <source>
        <strain evidence="5">BAD-6</strain>
    </source>
</reference>
<dbReference type="Pfam" id="PF00248">
    <property type="entry name" value="Aldo_ket_red"/>
    <property type="match status" value="1"/>
</dbReference>
<name>A0A8J8B1W7_9FIRM</name>
<dbReference type="PROSITE" id="PS00198">
    <property type="entry name" value="4FE4S_FER_1"/>
    <property type="match status" value="1"/>
</dbReference>
<comment type="caution">
    <text evidence="5">The sequence shown here is derived from an EMBL/GenBank/DDBJ whole genome shotgun (WGS) entry which is preliminary data.</text>
</comment>
<gene>
    <name evidence="5" type="ORF">KCX82_12355</name>
</gene>
<dbReference type="Gene3D" id="3.20.20.100">
    <property type="entry name" value="NADP-dependent oxidoreductase domain"/>
    <property type="match status" value="1"/>
</dbReference>
<keyword evidence="2" id="KW-0408">Iron</keyword>
<evidence type="ECO:0000313" key="6">
    <source>
        <dbReference type="Proteomes" id="UP000675664"/>
    </source>
</evidence>
<dbReference type="PANTHER" id="PTHR43312:SF2">
    <property type="entry name" value="OXIDOREDUCTASE"/>
    <property type="match status" value="1"/>
</dbReference>
<dbReference type="GO" id="GO:0046872">
    <property type="term" value="F:metal ion binding"/>
    <property type="evidence" value="ECO:0007669"/>
    <property type="project" value="UniProtKB-KW"/>
</dbReference>
<dbReference type="GO" id="GO:0051536">
    <property type="term" value="F:iron-sulfur cluster binding"/>
    <property type="evidence" value="ECO:0007669"/>
    <property type="project" value="UniProtKB-KW"/>
</dbReference>
<keyword evidence="3" id="KW-0411">Iron-sulfur</keyword>
<reference evidence="5" key="1">
    <citation type="submission" date="2021-04" db="EMBL/GenBank/DDBJ databases">
        <title>Sinoanaerobacter chloroacetimidivorans sp. nov., an obligate anaerobic bacterium isolated from anaerobic sludge.</title>
        <authorList>
            <person name="Bao Y."/>
        </authorList>
    </citation>
    <scope>NUCLEOTIDE SEQUENCE</scope>
    <source>
        <strain evidence="5">BAD-6</strain>
    </source>
</reference>
<dbReference type="SUPFAM" id="SSF46548">
    <property type="entry name" value="alpha-helical ferredoxin"/>
    <property type="match status" value="1"/>
</dbReference>
<dbReference type="CDD" id="cd19096">
    <property type="entry name" value="AKR_Fe-S_oxidoreductase"/>
    <property type="match status" value="1"/>
</dbReference>
<dbReference type="InterPro" id="IPR036812">
    <property type="entry name" value="NAD(P)_OxRdtase_dom_sf"/>
</dbReference>
<dbReference type="Pfam" id="PF13187">
    <property type="entry name" value="Fer4_9"/>
    <property type="match status" value="1"/>
</dbReference>
<dbReference type="PRINTS" id="PR00069">
    <property type="entry name" value="ALDKETRDTASE"/>
</dbReference>
<proteinExistence type="predicted"/>
<evidence type="ECO:0000256" key="1">
    <source>
        <dbReference type="ARBA" id="ARBA00022723"/>
    </source>
</evidence>
<feature type="domain" description="4Fe-4S ferredoxin-type" evidence="4">
    <location>
        <begin position="353"/>
        <end position="380"/>
    </location>
</feature>
<sequence length="416" mass="47383">MNSHSIRKGVKTVLYREMGKTGDQVSILGYGCMRFPRADRRIDEKRTEAQIITAIEQGVNYFDTAYVYPGSEVTLGKILSKGYRDKVLIATKMPLFMIHSAKDMEATLDTQLKRLQTDHIDYYLMHSINSMAGWQRIKELGVEEFLLKAKEAGKINRIGFSYHGEKHQFKNIVDDYPWEFCQIQYNYMDEQNQAGKEGLSYAASKGLGISIMEPLRGGLLARKMPEEVQKVLEEHGKERTPAEWALRWVWNHPEVSLLLSGMNEESQIEENIRIADSCYPGSMTEEELETIQQAKEILTKKVQVKCTGCGYCLPCPAGVNIPVCFGYYNDKYIYNDSSARTFYMGMLSGADGGKPSYASLCLNCGKCEKHCPQHLPIRRHLKDVSKEMEKLYFKPAVGLLRGYYYLRGGLGKKSNK</sequence>
<protein>
    <submittedName>
        <fullName evidence="5">Aldo/keto reductase</fullName>
    </submittedName>
</protein>
<keyword evidence="6" id="KW-1185">Reference proteome</keyword>